<dbReference type="Gramene" id="TuG1812G0200006256.01.T01">
    <property type="protein sequence ID" value="TuG1812G0200006256.01.T01.cds414018"/>
    <property type="gene ID" value="TuG1812G0200006256.01"/>
</dbReference>
<name>A0A8R7TPL2_TRIUA</name>
<organism evidence="1 2">
    <name type="scientific">Triticum urartu</name>
    <name type="common">Red wild einkorn</name>
    <name type="synonym">Crithodium urartu</name>
    <dbReference type="NCBI Taxonomy" id="4572"/>
    <lineage>
        <taxon>Eukaryota</taxon>
        <taxon>Viridiplantae</taxon>
        <taxon>Streptophyta</taxon>
        <taxon>Embryophyta</taxon>
        <taxon>Tracheophyta</taxon>
        <taxon>Spermatophyta</taxon>
        <taxon>Magnoliopsida</taxon>
        <taxon>Liliopsida</taxon>
        <taxon>Poales</taxon>
        <taxon>Poaceae</taxon>
        <taxon>BOP clade</taxon>
        <taxon>Pooideae</taxon>
        <taxon>Triticodae</taxon>
        <taxon>Triticeae</taxon>
        <taxon>Triticinae</taxon>
        <taxon>Triticum</taxon>
    </lineage>
</organism>
<dbReference type="AlphaFoldDB" id="A0A8R7TPL2"/>
<reference evidence="2" key="1">
    <citation type="journal article" date="2013" name="Nature">
        <title>Draft genome of the wheat A-genome progenitor Triticum urartu.</title>
        <authorList>
            <person name="Ling H.Q."/>
            <person name="Zhao S."/>
            <person name="Liu D."/>
            <person name="Wang J."/>
            <person name="Sun H."/>
            <person name="Zhang C."/>
            <person name="Fan H."/>
            <person name="Li D."/>
            <person name="Dong L."/>
            <person name="Tao Y."/>
            <person name="Gao C."/>
            <person name="Wu H."/>
            <person name="Li Y."/>
            <person name="Cui Y."/>
            <person name="Guo X."/>
            <person name="Zheng S."/>
            <person name="Wang B."/>
            <person name="Yu K."/>
            <person name="Liang Q."/>
            <person name="Yang W."/>
            <person name="Lou X."/>
            <person name="Chen J."/>
            <person name="Feng M."/>
            <person name="Jian J."/>
            <person name="Zhang X."/>
            <person name="Luo G."/>
            <person name="Jiang Y."/>
            <person name="Liu J."/>
            <person name="Wang Z."/>
            <person name="Sha Y."/>
            <person name="Zhang B."/>
            <person name="Wu H."/>
            <person name="Tang D."/>
            <person name="Shen Q."/>
            <person name="Xue P."/>
            <person name="Zou S."/>
            <person name="Wang X."/>
            <person name="Liu X."/>
            <person name="Wang F."/>
            <person name="Yang Y."/>
            <person name="An X."/>
            <person name="Dong Z."/>
            <person name="Zhang K."/>
            <person name="Zhang X."/>
            <person name="Luo M.C."/>
            <person name="Dvorak J."/>
            <person name="Tong Y."/>
            <person name="Wang J."/>
            <person name="Yang H."/>
            <person name="Li Z."/>
            <person name="Wang D."/>
            <person name="Zhang A."/>
            <person name="Wang J."/>
        </authorList>
    </citation>
    <scope>NUCLEOTIDE SEQUENCE</scope>
    <source>
        <strain evidence="2">cv. G1812</strain>
    </source>
</reference>
<reference evidence="1" key="2">
    <citation type="submission" date="2018-03" db="EMBL/GenBank/DDBJ databases">
        <title>The Triticum urartu genome reveals the dynamic nature of wheat genome evolution.</title>
        <authorList>
            <person name="Ling H."/>
            <person name="Ma B."/>
            <person name="Shi X."/>
            <person name="Liu H."/>
            <person name="Dong L."/>
            <person name="Sun H."/>
            <person name="Cao Y."/>
            <person name="Gao Q."/>
            <person name="Zheng S."/>
            <person name="Li Y."/>
            <person name="Yu Y."/>
            <person name="Du H."/>
            <person name="Qi M."/>
            <person name="Li Y."/>
            <person name="Yu H."/>
            <person name="Cui Y."/>
            <person name="Wang N."/>
            <person name="Chen C."/>
            <person name="Wu H."/>
            <person name="Zhao Y."/>
            <person name="Zhang J."/>
            <person name="Li Y."/>
            <person name="Zhou W."/>
            <person name="Zhang B."/>
            <person name="Hu W."/>
            <person name="Eijk M."/>
            <person name="Tang J."/>
            <person name="Witsenboer H."/>
            <person name="Zhao S."/>
            <person name="Li Z."/>
            <person name="Zhang A."/>
            <person name="Wang D."/>
            <person name="Liang C."/>
        </authorList>
    </citation>
    <scope>NUCLEOTIDE SEQUENCE [LARGE SCALE GENOMIC DNA]</scope>
    <source>
        <strain evidence="1">cv. G1812</strain>
    </source>
</reference>
<accession>A0A8R7TPL2</accession>
<proteinExistence type="predicted"/>
<keyword evidence="2" id="KW-1185">Reference proteome</keyword>
<dbReference type="Proteomes" id="UP000015106">
    <property type="component" value="Chromosome 2"/>
</dbReference>
<reference evidence="1" key="3">
    <citation type="submission" date="2022-06" db="UniProtKB">
        <authorList>
            <consortium name="EnsemblPlants"/>
        </authorList>
    </citation>
    <scope>IDENTIFICATION</scope>
</reference>
<evidence type="ECO:0000313" key="1">
    <source>
        <dbReference type="EnsemblPlants" id="TuG1812G0200006256.01.T01.cds414018"/>
    </source>
</evidence>
<evidence type="ECO:0000313" key="2">
    <source>
        <dbReference type="Proteomes" id="UP000015106"/>
    </source>
</evidence>
<protein>
    <submittedName>
        <fullName evidence="1">Uncharacterized protein</fullName>
    </submittedName>
</protein>
<sequence>VEHPAVDPDVAVGVEVEVQLPHPPHPLHERLEEGVRAVGELVHILGRLLRPGEQRLVGREQPPPGLQALEVLHVEGVAGGVELGRAAVAAGLAGLGQGRRHPGLQRGVHPVAGLAEAAEPVLEVGAVGLAQRVAAGERDELRHREAVVADEHLDELGRLERGGGQRGGVVGAGEGAVLAARGHVVVGPSGHVNGVPRGEGEHVGAGDGRRALRLEGGLDGVDDLEAAEGLVGERVLLGGAVGLGGVEEHRGVAAADEAVVEVEPEQGRRQGGVLGNRGADHVAHDLGGVRARHGVVLHAQTLTTGRAHAATSSASPLSIVT</sequence>
<dbReference type="EnsemblPlants" id="TuG1812G0200006256.01.T01">
    <property type="protein sequence ID" value="TuG1812G0200006256.01.T01.cds414018"/>
    <property type="gene ID" value="TuG1812G0200006256.01"/>
</dbReference>